<dbReference type="InterPro" id="IPR005226">
    <property type="entry name" value="UPF0014_fam"/>
</dbReference>
<gene>
    <name evidence="7" type="primary">fetB</name>
    <name evidence="7" type="ORF">FRX94_07165</name>
</gene>
<dbReference type="AlphaFoldDB" id="A0A5C5UGT9"/>
<evidence type="ECO:0000256" key="4">
    <source>
        <dbReference type="ARBA" id="ARBA00022989"/>
    </source>
</evidence>
<comment type="caution">
    <text evidence="7">The sequence shown here is derived from an EMBL/GenBank/DDBJ whole genome shotgun (WGS) entry which is preliminary data.</text>
</comment>
<feature type="transmembrane region" description="Helical" evidence="6">
    <location>
        <begin position="89"/>
        <end position="110"/>
    </location>
</feature>
<reference evidence="7 8" key="1">
    <citation type="submission" date="2019-08" db="EMBL/GenBank/DDBJ databases">
        <authorList>
            <person name="Lei W."/>
        </authorList>
    </citation>
    <scope>NUCLEOTIDE SEQUENCE [LARGE SCALE GENOMIC DNA]</scope>
    <source>
        <strain evidence="7 8">CCUG 58627</strain>
    </source>
</reference>
<dbReference type="EMBL" id="VOHM01000013">
    <property type="protein sequence ID" value="TWT25037.1"/>
    <property type="molecule type" value="Genomic_DNA"/>
</dbReference>
<organism evidence="7 8">
    <name type="scientific">Corynebacterium canis</name>
    <dbReference type="NCBI Taxonomy" id="679663"/>
    <lineage>
        <taxon>Bacteria</taxon>
        <taxon>Bacillati</taxon>
        <taxon>Actinomycetota</taxon>
        <taxon>Actinomycetes</taxon>
        <taxon>Mycobacteriales</taxon>
        <taxon>Corynebacteriaceae</taxon>
        <taxon>Corynebacterium</taxon>
    </lineage>
</organism>
<feature type="transmembrane region" description="Helical" evidence="6">
    <location>
        <begin position="34"/>
        <end position="53"/>
    </location>
</feature>
<feature type="transmembrane region" description="Helical" evidence="6">
    <location>
        <begin position="184"/>
        <end position="206"/>
    </location>
</feature>
<dbReference type="OrthoDB" id="3212530at2"/>
<sequence length="258" mass="27926">MSLTQLAFGAGFMLIALAFSIALRLGLERSIIVASVRMTAQLLLVGMILTWVFTLSSGWLVAGIGLIMTALAAHAAASRPARKYPEILLDSFLAVFGSAYLLSGIALVGILRPEPWFNPQHAIPILGMVLGNALTGVSLALDRYTNALETERDLIEGRLALGATRWEATHTHFREAMRAGMIPTLNSMAVMGIVSLPGMMTGQILGGADPTTAVRYQIFIMFTIAAGTTLASVWILTLAFLRLFDTSHRLRLERLVDR</sequence>
<keyword evidence="5 6" id="KW-0472">Membrane</keyword>
<dbReference type="RefSeq" id="WP_146324449.1">
    <property type="nucleotide sequence ID" value="NZ_BAABLR010000010.1"/>
</dbReference>
<dbReference type="Pfam" id="PF03649">
    <property type="entry name" value="UPF0014"/>
    <property type="match status" value="1"/>
</dbReference>
<evidence type="ECO:0000256" key="1">
    <source>
        <dbReference type="ARBA" id="ARBA00004141"/>
    </source>
</evidence>
<feature type="transmembrane region" description="Helical" evidence="6">
    <location>
        <begin position="6"/>
        <end position="27"/>
    </location>
</feature>
<evidence type="ECO:0000313" key="7">
    <source>
        <dbReference type="EMBL" id="TWT25037.1"/>
    </source>
</evidence>
<dbReference type="Proteomes" id="UP000320791">
    <property type="component" value="Unassembled WGS sequence"/>
</dbReference>
<proteinExistence type="inferred from homology"/>
<evidence type="ECO:0000256" key="3">
    <source>
        <dbReference type="ARBA" id="ARBA00022692"/>
    </source>
</evidence>
<feature type="transmembrane region" description="Helical" evidence="6">
    <location>
        <begin position="218"/>
        <end position="244"/>
    </location>
</feature>
<dbReference type="GO" id="GO:0005886">
    <property type="term" value="C:plasma membrane"/>
    <property type="evidence" value="ECO:0007669"/>
    <property type="project" value="TreeGrafter"/>
</dbReference>
<feature type="transmembrane region" description="Helical" evidence="6">
    <location>
        <begin position="122"/>
        <end position="141"/>
    </location>
</feature>
<keyword evidence="4 6" id="KW-1133">Transmembrane helix</keyword>
<evidence type="ECO:0000256" key="6">
    <source>
        <dbReference type="SAM" id="Phobius"/>
    </source>
</evidence>
<protein>
    <submittedName>
        <fullName evidence="7">Iron export ABC transporter permease subunit FetB</fullName>
    </submittedName>
</protein>
<name>A0A5C5UGT9_9CORY</name>
<dbReference type="PANTHER" id="PTHR30028:SF0">
    <property type="entry name" value="PROTEIN ALUMINUM SENSITIVE 3"/>
    <property type="match status" value="1"/>
</dbReference>
<evidence type="ECO:0000256" key="5">
    <source>
        <dbReference type="ARBA" id="ARBA00023136"/>
    </source>
</evidence>
<keyword evidence="8" id="KW-1185">Reference proteome</keyword>
<comment type="subcellular location">
    <subcellularLocation>
        <location evidence="1">Membrane</location>
        <topology evidence="1">Multi-pass membrane protein</topology>
    </subcellularLocation>
</comment>
<comment type="similarity">
    <text evidence="2">Belongs to the UPF0014 family.</text>
</comment>
<accession>A0A5C5UGT9</accession>
<keyword evidence="3 6" id="KW-0812">Transmembrane</keyword>
<evidence type="ECO:0000256" key="2">
    <source>
        <dbReference type="ARBA" id="ARBA00005268"/>
    </source>
</evidence>
<feature type="transmembrane region" description="Helical" evidence="6">
    <location>
        <begin position="59"/>
        <end position="77"/>
    </location>
</feature>
<dbReference type="PANTHER" id="PTHR30028">
    <property type="entry name" value="UPF0014 INNER MEMBRANE PROTEIN YBBM-RELATED"/>
    <property type="match status" value="1"/>
</dbReference>
<evidence type="ECO:0000313" key="8">
    <source>
        <dbReference type="Proteomes" id="UP000320791"/>
    </source>
</evidence>